<feature type="signal peptide" evidence="4">
    <location>
        <begin position="1"/>
        <end position="30"/>
    </location>
</feature>
<dbReference type="EMBL" id="RBIL01000002">
    <property type="protein sequence ID" value="RKQ86811.1"/>
    <property type="molecule type" value="Genomic_DNA"/>
</dbReference>
<dbReference type="InterPro" id="IPR028994">
    <property type="entry name" value="Integrin_alpha_N"/>
</dbReference>
<protein>
    <submittedName>
        <fullName evidence="5">FG-GAP repeat protein</fullName>
    </submittedName>
</protein>
<dbReference type="Pfam" id="PF14312">
    <property type="entry name" value="FG-GAP_2"/>
    <property type="match status" value="4"/>
</dbReference>
<keyword evidence="2" id="KW-0677">Repeat</keyword>
<organism evidence="5 6">
    <name type="scientific">Solirubrobacter pauli</name>
    <dbReference type="NCBI Taxonomy" id="166793"/>
    <lineage>
        <taxon>Bacteria</taxon>
        <taxon>Bacillati</taxon>
        <taxon>Actinomycetota</taxon>
        <taxon>Thermoleophilia</taxon>
        <taxon>Solirubrobacterales</taxon>
        <taxon>Solirubrobacteraceae</taxon>
        <taxon>Solirubrobacter</taxon>
    </lineage>
</organism>
<gene>
    <name evidence="5" type="ORF">C8N24_4826</name>
</gene>
<evidence type="ECO:0000256" key="2">
    <source>
        <dbReference type="ARBA" id="ARBA00022737"/>
    </source>
</evidence>
<keyword evidence="3" id="KW-0325">Glycoprotein</keyword>
<dbReference type="SMART" id="SM00191">
    <property type="entry name" value="Int_alpha"/>
    <property type="match status" value="4"/>
</dbReference>
<evidence type="ECO:0000256" key="1">
    <source>
        <dbReference type="ARBA" id="ARBA00022729"/>
    </source>
</evidence>
<evidence type="ECO:0000256" key="3">
    <source>
        <dbReference type="ARBA" id="ARBA00023180"/>
    </source>
</evidence>
<dbReference type="OrthoDB" id="614750at2"/>
<proteinExistence type="predicted"/>
<dbReference type="InterPro" id="IPR013519">
    <property type="entry name" value="Int_alpha_beta-p"/>
</dbReference>
<name>A0A660KYM8_9ACTN</name>
<dbReference type="AlphaFoldDB" id="A0A660KYM8"/>
<dbReference type="Gene3D" id="2.130.10.130">
    <property type="entry name" value="Integrin alpha, N-terminal"/>
    <property type="match status" value="2"/>
</dbReference>
<evidence type="ECO:0000256" key="4">
    <source>
        <dbReference type="SAM" id="SignalP"/>
    </source>
</evidence>
<dbReference type="SUPFAM" id="SSF82171">
    <property type="entry name" value="DPP6 N-terminal domain-like"/>
    <property type="match status" value="1"/>
</dbReference>
<dbReference type="InterPro" id="IPR013517">
    <property type="entry name" value="FG-GAP"/>
</dbReference>
<dbReference type="Proteomes" id="UP000278962">
    <property type="component" value="Unassembled WGS sequence"/>
</dbReference>
<keyword evidence="1 4" id="KW-0732">Signal</keyword>
<comment type="caution">
    <text evidence="5">The sequence shown here is derived from an EMBL/GenBank/DDBJ whole genome shotgun (WGS) entry which is preliminary data.</text>
</comment>
<sequence>MTRKRRFLTPIVAFAVVLGGVLGQSASAMAQQKLQAPNTALFGAAVSVSADGNLALVGAPNTDGPLGAAYVFARSGRTWTLQQKLQVPHPVQLGALRFGSSVSLSPDGRTAVIGAQGSNPAIGGEDAAYVFTRGFVGGFTLQQKLVNPAGGLSGNAFGTSVSMGADGRTALVGAPSPTGGAGGGSAYLFARNLAGLWILQQRLLPNDTSDFDGFGTSVVLGADGRSALVGAPSKGGTGAAYTFARGFVGAFAQQQKLQAADRASGDAFGGAVALSGDGRTALIGAAQKEVGQFQGVAYVFGRNLLGSFSQQQRLQASDRAANDGFGGAVALDRGGSRALIGARGTDGDRGSAYVFGRGFVGGFNQRQELQVAPRVAGDFLGWSVALTSAGDTGLIGAPELRSGTPSPGSAYVFTGLN</sequence>
<evidence type="ECO:0000313" key="6">
    <source>
        <dbReference type="Proteomes" id="UP000278962"/>
    </source>
</evidence>
<evidence type="ECO:0000313" key="5">
    <source>
        <dbReference type="EMBL" id="RKQ86811.1"/>
    </source>
</evidence>
<dbReference type="PANTHER" id="PTHR36220">
    <property type="entry name" value="UNNAMED PRODUCT"/>
    <property type="match status" value="1"/>
</dbReference>
<feature type="chain" id="PRO_5025017606" evidence="4">
    <location>
        <begin position="31"/>
        <end position="417"/>
    </location>
</feature>
<dbReference type="PANTHER" id="PTHR36220:SF1">
    <property type="entry name" value="GAMMA TUBULIN COMPLEX COMPONENT C-TERMINAL DOMAIN-CONTAINING PROTEIN"/>
    <property type="match status" value="1"/>
</dbReference>
<keyword evidence="6" id="KW-1185">Reference proteome</keyword>
<reference evidence="5 6" key="1">
    <citation type="submission" date="2018-10" db="EMBL/GenBank/DDBJ databases">
        <title>Genomic Encyclopedia of Archaeal and Bacterial Type Strains, Phase II (KMG-II): from individual species to whole genera.</title>
        <authorList>
            <person name="Goeker M."/>
        </authorList>
    </citation>
    <scope>NUCLEOTIDE SEQUENCE [LARGE SCALE GENOMIC DNA]</scope>
    <source>
        <strain evidence="5 6">DSM 14954</strain>
    </source>
</reference>
<accession>A0A660KYM8</accession>